<dbReference type="Proteomes" id="UP001142400">
    <property type="component" value="Unassembled WGS sequence"/>
</dbReference>
<gene>
    <name evidence="1" type="ORF">NQU54_13045</name>
</gene>
<organism evidence="1 2">
    <name type="scientific">Streptomyces malaysiensis subsp. samsunensis</name>
    <dbReference type="NCBI Taxonomy" id="459658"/>
    <lineage>
        <taxon>Bacteria</taxon>
        <taxon>Bacillati</taxon>
        <taxon>Actinomycetota</taxon>
        <taxon>Actinomycetes</taxon>
        <taxon>Kitasatosporales</taxon>
        <taxon>Streptomycetaceae</taxon>
        <taxon>Streptomyces</taxon>
        <taxon>Streptomyces violaceusniger group</taxon>
    </lineage>
</organism>
<protein>
    <recommendedName>
        <fullName evidence="3">LuxR family transcriptional regulator</fullName>
    </recommendedName>
</protein>
<sequence>MEHALLQARNLIDSAVLEFRSLPAPRFVKLSADKRQEAPGATLTDLVAQARRTVLISLSGRSGQLAAVRTMLSDLRARTQAGPGRITVRVLGSASALRELPAWAGAADLAELRVTGRPLAETLVVDVAEALLRAPGDSTGGLLVRDRAVVRVLTSLFMGAWEASLHWPDYLLLDAYLATDTARGVLARLYAGSTDAVAARELGLSLRTYRRHVARILESLEVSSRFSGGTRAAELQLFDTL</sequence>
<dbReference type="InterPro" id="IPR016032">
    <property type="entry name" value="Sig_transdc_resp-reg_C-effctor"/>
</dbReference>
<dbReference type="GO" id="GO:0003677">
    <property type="term" value="F:DNA binding"/>
    <property type="evidence" value="ECO:0007669"/>
    <property type="project" value="InterPro"/>
</dbReference>
<dbReference type="Gene3D" id="1.10.10.10">
    <property type="entry name" value="Winged helix-like DNA-binding domain superfamily/Winged helix DNA-binding domain"/>
    <property type="match status" value="1"/>
</dbReference>
<keyword evidence="2" id="KW-1185">Reference proteome</keyword>
<dbReference type="EMBL" id="JANIIC010000012">
    <property type="protein sequence ID" value="MCQ8829981.1"/>
    <property type="molecule type" value="Genomic_DNA"/>
</dbReference>
<dbReference type="RefSeq" id="WP_257631198.1">
    <property type="nucleotide sequence ID" value="NZ_JANIIC010000012.1"/>
</dbReference>
<name>A0A9X2LU35_STRMQ</name>
<comment type="caution">
    <text evidence="1">The sequence shown here is derived from an EMBL/GenBank/DDBJ whole genome shotgun (WGS) entry which is preliminary data.</text>
</comment>
<reference evidence="1" key="1">
    <citation type="submission" date="2022-06" db="EMBL/GenBank/DDBJ databases">
        <title>WGS of actinobacteria.</title>
        <authorList>
            <person name="Thawai C."/>
        </authorList>
    </citation>
    <scope>NUCLEOTIDE SEQUENCE</scope>
    <source>
        <strain evidence="1">DSM 42010</strain>
    </source>
</reference>
<accession>A0A9X2LU35</accession>
<dbReference type="SUPFAM" id="SSF46894">
    <property type="entry name" value="C-terminal effector domain of the bipartite response regulators"/>
    <property type="match status" value="1"/>
</dbReference>
<evidence type="ECO:0008006" key="3">
    <source>
        <dbReference type="Google" id="ProtNLM"/>
    </source>
</evidence>
<dbReference type="GO" id="GO:0006355">
    <property type="term" value="P:regulation of DNA-templated transcription"/>
    <property type="evidence" value="ECO:0007669"/>
    <property type="project" value="InterPro"/>
</dbReference>
<dbReference type="AlphaFoldDB" id="A0A9X2LU35"/>
<proteinExistence type="predicted"/>
<dbReference type="InterPro" id="IPR036388">
    <property type="entry name" value="WH-like_DNA-bd_sf"/>
</dbReference>
<evidence type="ECO:0000313" key="2">
    <source>
        <dbReference type="Proteomes" id="UP001142400"/>
    </source>
</evidence>
<evidence type="ECO:0000313" key="1">
    <source>
        <dbReference type="EMBL" id="MCQ8829981.1"/>
    </source>
</evidence>